<keyword evidence="2" id="KW-0001">2Fe-2S</keyword>
<dbReference type="GO" id="GO:0050136">
    <property type="term" value="F:NADH dehydrogenase (quinone) (non-electrogenic) activity"/>
    <property type="evidence" value="ECO:0007669"/>
    <property type="project" value="UniProtKB-EC"/>
</dbReference>
<sequence length="216" mass="23029">MTAPTIAPPEAQPDSFAFTEANAEKAKRVIAKYPPGRQQSAVIPLLDLAQRQHDNWLPQAAVRHVAELLDMPYIRAWEVATFYTMFNLAPVGRHLVQVCTTTPCWLRGSDAIVAACEKRLGIHLGQTSADGAFTLKEVECLGACVNAPMLQIGDGYYEDLTPENVVELLDAVAAGKAPPAGSLAGRQTSCPAGGQTSLVASDVNYGEPARRGDAAE</sequence>
<dbReference type="PIRSF" id="PIRSF000216">
    <property type="entry name" value="NADH_DH_24kDa"/>
    <property type="match status" value="1"/>
</dbReference>
<dbReference type="InterPro" id="IPR036249">
    <property type="entry name" value="Thioredoxin-like_sf"/>
</dbReference>
<reference evidence="9" key="1">
    <citation type="journal article" date="2019" name="Int. J. Syst. Evol. Microbiol.">
        <title>The Global Catalogue of Microorganisms (GCM) 10K type strain sequencing project: providing services to taxonomists for standard genome sequencing and annotation.</title>
        <authorList>
            <consortium name="The Broad Institute Genomics Platform"/>
            <consortium name="The Broad Institute Genome Sequencing Center for Infectious Disease"/>
            <person name="Wu L."/>
            <person name="Ma J."/>
        </authorList>
    </citation>
    <scope>NUCLEOTIDE SEQUENCE [LARGE SCALE GENOMIC DNA]</scope>
    <source>
        <strain evidence="9">KCTC 42964</strain>
    </source>
</reference>
<gene>
    <name evidence="8" type="primary">nuoE</name>
    <name evidence="8" type="ORF">ACFOGJ_02070</name>
</gene>
<proteinExistence type="inferred from homology"/>
<dbReference type="InterPro" id="IPR042128">
    <property type="entry name" value="NuoE_dom"/>
</dbReference>
<protein>
    <submittedName>
        <fullName evidence="8">NADH-quinone oxidoreductase subunit NuoE</fullName>
        <ecNumber evidence="8">1.6.5.9</ecNumber>
    </submittedName>
</protein>
<feature type="compositionally biased region" description="Polar residues" evidence="7">
    <location>
        <begin position="185"/>
        <end position="199"/>
    </location>
</feature>
<dbReference type="NCBIfam" id="TIGR01958">
    <property type="entry name" value="nuoE_fam"/>
    <property type="match status" value="1"/>
</dbReference>
<organism evidence="8 9">
    <name type="scientific">Marinibaculum pumilum</name>
    <dbReference type="NCBI Taxonomy" id="1766165"/>
    <lineage>
        <taxon>Bacteria</taxon>
        <taxon>Pseudomonadati</taxon>
        <taxon>Pseudomonadota</taxon>
        <taxon>Alphaproteobacteria</taxon>
        <taxon>Rhodospirillales</taxon>
        <taxon>Rhodospirillaceae</taxon>
        <taxon>Marinibaculum</taxon>
    </lineage>
</organism>
<evidence type="ECO:0000313" key="9">
    <source>
        <dbReference type="Proteomes" id="UP001595528"/>
    </source>
</evidence>
<dbReference type="Gene3D" id="3.40.30.10">
    <property type="entry name" value="Glutaredoxin"/>
    <property type="match status" value="1"/>
</dbReference>
<dbReference type="Gene3D" id="1.10.10.1590">
    <property type="entry name" value="NADH-quinone oxidoreductase subunit E"/>
    <property type="match status" value="1"/>
</dbReference>
<dbReference type="SUPFAM" id="SSF52833">
    <property type="entry name" value="Thioredoxin-like"/>
    <property type="match status" value="1"/>
</dbReference>
<dbReference type="EMBL" id="JBHRTR010000005">
    <property type="protein sequence ID" value="MFC3225998.1"/>
    <property type="molecule type" value="Genomic_DNA"/>
</dbReference>
<dbReference type="InterPro" id="IPR002023">
    <property type="entry name" value="NuoE-like"/>
</dbReference>
<keyword evidence="4" id="KW-0408">Iron</keyword>
<keyword evidence="3" id="KW-0479">Metal-binding</keyword>
<dbReference type="Pfam" id="PF01257">
    <property type="entry name" value="2Fe-2S_thioredx"/>
    <property type="match status" value="1"/>
</dbReference>
<evidence type="ECO:0000256" key="2">
    <source>
        <dbReference type="ARBA" id="ARBA00022714"/>
    </source>
</evidence>
<dbReference type="PANTHER" id="PTHR10371">
    <property type="entry name" value="NADH DEHYDROGENASE UBIQUINONE FLAVOPROTEIN 2, MITOCHONDRIAL"/>
    <property type="match status" value="1"/>
</dbReference>
<dbReference type="CDD" id="cd03064">
    <property type="entry name" value="TRX_Fd_NuoE"/>
    <property type="match status" value="1"/>
</dbReference>
<comment type="cofactor">
    <cofactor evidence="6">
        <name>[2Fe-2S] cluster</name>
        <dbReference type="ChEBI" id="CHEBI:190135"/>
    </cofactor>
</comment>
<dbReference type="Proteomes" id="UP001595528">
    <property type="component" value="Unassembled WGS sequence"/>
</dbReference>
<keyword evidence="5" id="KW-0411">Iron-sulfur</keyword>
<keyword evidence="9" id="KW-1185">Reference proteome</keyword>
<evidence type="ECO:0000256" key="7">
    <source>
        <dbReference type="SAM" id="MobiDB-lite"/>
    </source>
</evidence>
<dbReference type="PROSITE" id="PS01099">
    <property type="entry name" value="COMPLEX1_24K"/>
    <property type="match status" value="1"/>
</dbReference>
<evidence type="ECO:0000256" key="5">
    <source>
        <dbReference type="ARBA" id="ARBA00023014"/>
    </source>
</evidence>
<evidence type="ECO:0000256" key="4">
    <source>
        <dbReference type="ARBA" id="ARBA00023004"/>
    </source>
</evidence>
<accession>A0ABV7KUF5</accession>
<comment type="caution">
    <text evidence="8">The sequence shown here is derived from an EMBL/GenBank/DDBJ whole genome shotgun (WGS) entry which is preliminary data.</text>
</comment>
<dbReference type="RefSeq" id="WP_379897743.1">
    <property type="nucleotide sequence ID" value="NZ_JBHRTR010000005.1"/>
</dbReference>
<evidence type="ECO:0000256" key="6">
    <source>
        <dbReference type="ARBA" id="ARBA00034078"/>
    </source>
</evidence>
<feature type="region of interest" description="Disordered" evidence="7">
    <location>
        <begin position="184"/>
        <end position="216"/>
    </location>
</feature>
<dbReference type="PANTHER" id="PTHR10371:SF3">
    <property type="entry name" value="NADH DEHYDROGENASE [UBIQUINONE] FLAVOPROTEIN 2, MITOCHONDRIAL"/>
    <property type="match status" value="1"/>
</dbReference>
<keyword evidence="8" id="KW-0560">Oxidoreductase</keyword>
<name>A0ABV7KUF5_9PROT</name>
<evidence type="ECO:0000256" key="1">
    <source>
        <dbReference type="ARBA" id="ARBA00010643"/>
    </source>
</evidence>
<dbReference type="EC" id="1.6.5.9" evidence="8"/>
<comment type="similarity">
    <text evidence="1">Belongs to the complex I 24 kDa subunit family.</text>
</comment>
<evidence type="ECO:0000313" key="8">
    <source>
        <dbReference type="EMBL" id="MFC3225998.1"/>
    </source>
</evidence>
<dbReference type="NCBIfam" id="NF005725">
    <property type="entry name" value="PRK07539.1-5"/>
    <property type="match status" value="1"/>
</dbReference>
<evidence type="ECO:0000256" key="3">
    <source>
        <dbReference type="ARBA" id="ARBA00022723"/>
    </source>
</evidence>
<dbReference type="InterPro" id="IPR041921">
    <property type="entry name" value="NuoE_N"/>
</dbReference>